<keyword evidence="3" id="KW-1185">Reference proteome</keyword>
<dbReference type="RefSeq" id="WP_067330121.1">
    <property type="nucleotide sequence ID" value="NZ_LNKT01000012.1"/>
</dbReference>
<reference evidence="2 3" key="1">
    <citation type="submission" date="2015-11" db="EMBL/GenBank/DDBJ databases">
        <title>Draft genome of Sulfurovum riftiae 1812E, a member of the Epsilonproteobacteria isolated from the tube of the deep-sea hydrothermal vent tubewom Riftia pachyptila.</title>
        <authorList>
            <person name="Vetriani C."/>
            <person name="Giovannelli D."/>
        </authorList>
    </citation>
    <scope>NUCLEOTIDE SEQUENCE [LARGE SCALE GENOMIC DNA]</scope>
    <source>
        <strain evidence="2 3">1812E</strain>
    </source>
</reference>
<evidence type="ECO:0000313" key="2">
    <source>
        <dbReference type="EMBL" id="KYJ86773.1"/>
    </source>
</evidence>
<comment type="caution">
    <text evidence="2">The sequence shown here is derived from an EMBL/GenBank/DDBJ whole genome shotgun (WGS) entry which is preliminary data.</text>
</comment>
<evidence type="ECO:0000313" key="3">
    <source>
        <dbReference type="Proteomes" id="UP000075359"/>
    </source>
</evidence>
<feature type="signal peptide" evidence="1">
    <location>
        <begin position="1"/>
        <end position="18"/>
    </location>
</feature>
<gene>
    <name evidence="2" type="ORF">AS592_08070</name>
</gene>
<proteinExistence type="predicted"/>
<protein>
    <submittedName>
        <fullName evidence="2">Uncharacterized protein</fullName>
    </submittedName>
</protein>
<keyword evidence="1" id="KW-0732">Signal</keyword>
<dbReference type="OrthoDB" id="9843435at2"/>
<dbReference type="Proteomes" id="UP000075359">
    <property type="component" value="Unassembled WGS sequence"/>
</dbReference>
<accession>A0A151CHN7</accession>
<dbReference type="STRING" id="1630136.AS592_08070"/>
<dbReference type="EMBL" id="LNKT01000012">
    <property type="protein sequence ID" value="KYJ86773.1"/>
    <property type="molecule type" value="Genomic_DNA"/>
</dbReference>
<organism evidence="2 3">
    <name type="scientific">Sulfurovum riftiae</name>
    <dbReference type="NCBI Taxonomy" id="1630136"/>
    <lineage>
        <taxon>Bacteria</taxon>
        <taxon>Pseudomonadati</taxon>
        <taxon>Campylobacterota</taxon>
        <taxon>Epsilonproteobacteria</taxon>
        <taxon>Campylobacterales</taxon>
        <taxon>Sulfurovaceae</taxon>
        <taxon>Sulfurovum</taxon>
    </lineage>
</organism>
<evidence type="ECO:0000256" key="1">
    <source>
        <dbReference type="SAM" id="SignalP"/>
    </source>
</evidence>
<feature type="chain" id="PRO_5007578529" evidence="1">
    <location>
        <begin position="19"/>
        <end position="138"/>
    </location>
</feature>
<sequence>MKYKFLLSLLGLGTLLFAEEIPQETIVCEPTLIYACSPEKDRCEQVEVVNIDGVQYFEIDTKKNTLIGKIGEAQVDIENIISRHGNENTFIFFGTHADSKFDWVLRIDKKSKKMILLATNENLDGFTVYGTCRWEEGK</sequence>
<dbReference type="AlphaFoldDB" id="A0A151CHN7"/>
<name>A0A151CHN7_9BACT</name>